<comment type="catalytic activity">
    <reaction evidence="5">
        <text>UDP-N-acetyl-alpha-D-mannosamine + N-acetyl-alpha-D-glucosaminyl-di-trans,octa-cis-undecaprenyl diphosphate = N-acetyl-beta-D-mannosaminyl-(1-&gt;4)-N-acetyl-alpha-D-glucosaminyl di-trans,octa-cis-undecaprenyl diphosphate + UDP + H(+)</text>
        <dbReference type="Rhea" id="RHEA:16053"/>
        <dbReference type="ChEBI" id="CHEBI:15378"/>
        <dbReference type="ChEBI" id="CHEBI:58223"/>
        <dbReference type="ChEBI" id="CHEBI:62959"/>
        <dbReference type="ChEBI" id="CHEBI:68623"/>
        <dbReference type="ChEBI" id="CHEBI:132210"/>
        <dbReference type="EC" id="2.4.1.187"/>
    </reaction>
</comment>
<organism evidence="6">
    <name type="scientific">Moorella thermoacetica Y72</name>
    <dbReference type="NCBI Taxonomy" id="1325331"/>
    <lineage>
        <taxon>Bacteria</taxon>
        <taxon>Bacillati</taxon>
        <taxon>Bacillota</taxon>
        <taxon>Clostridia</taxon>
        <taxon>Neomoorellales</taxon>
        <taxon>Neomoorellaceae</taxon>
        <taxon>Neomoorella</taxon>
    </lineage>
</organism>
<keyword evidence="4 5" id="KW-0961">Cell wall biogenesis/degradation</keyword>
<dbReference type="RefSeq" id="WP_011393842.1">
    <property type="nucleotide sequence ID" value="NZ_DF238840.1"/>
</dbReference>
<dbReference type="GO" id="GO:0019350">
    <property type="term" value="P:teichoic acid biosynthetic process"/>
    <property type="evidence" value="ECO:0007669"/>
    <property type="project" value="UniProtKB-UniRule"/>
</dbReference>
<dbReference type="EMBL" id="DF238840">
    <property type="protein sequence ID" value="GAF25590.1"/>
    <property type="molecule type" value="Genomic_DNA"/>
</dbReference>
<dbReference type="UniPathway" id="UPA00632"/>
<evidence type="ECO:0000256" key="2">
    <source>
        <dbReference type="ARBA" id="ARBA00022679"/>
    </source>
</evidence>
<sequence>MSSNYILGNRVDSLTLAAAVARVASFIAAGSPHHIVTMNAEIAYLAYKDPGLQAVINRAHMVTADGSGVVWAARKLGTPLPERVTGIDLVQALAAEGARRGWRFYLYGAAPGVAAAAAAKLQEEHPGLVIAGTTHGYLGPDAMPALLAEIKRARPHILLVGLGAPKQEYWIATHLEELQVPVAMGVGGSFDVLAGVVRRAPAWVQRLNLEWLYRVVKEPKRVKRALALPKFMLAVLHEARCRR</sequence>
<name>A0A0S6UDV0_NEOTH</name>
<keyword evidence="2 5" id="KW-0808">Transferase</keyword>
<dbReference type="PANTHER" id="PTHR34136">
    <property type="match status" value="1"/>
</dbReference>
<dbReference type="GO" id="GO:0071555">
    <property type="term" value="P:cell wall organization"/>
    <property type="evidence" value="ECO:0007669"/>
    <property type="project" value="UniProtKB-KW"/>
</dbReference>
<dbReference type="PANTHER" id="PTHR34136:SF1">
    <property type="entry name" value="UDP-N-ACETYL-D-MANNOSAMINURONIC ACID TRANSFERASE"/>
    <property type="match status" value="1"/>
</dbReference>
<evidence type="ECO:0000256" key="5">
    <source>
        <dbReference type="HAMAP-Rule" id="MF_02070"/>
    </source>
</evidence>
<evidence type="ECO:0000256" key="3">
    <source>
        <dbReference type="ARBA" id="ARBA00022944"/>
    </source>
</evidence>
<dbReference type="InterPro" id="IPR004629">
    <property type="entry name" value="WecG_TagA_CpsF"/>
</dbReference>
<evidence type="ECO:0000256" key="1">
    <source>
        <dbReference type="ARBA" id="ARBA00022676"/>
    </source>
</evidence>
<dbReference type="GeneID" id="45618401"/>
<comment type="pathway">
    <text evidence="5">Cell wall biogenesis; teichoic acid biosynthesis.</text>
</comment>
<dbReference type="InterPro" id="IPR034714">
    <property type="entry name" value="TagA_TarA"/>
</dbReference>
<dbReference type="Pfam" id="PF03808">
    <property type="entry name" value="Glyco_tran_WecG"/>
    <property type="match status" value="1"/>
</dbReference>
<comment type="similarity">
    <text evidence="5">Belongs to the glycosyltransferase 26 family. TagA/TarA subfamily.</text>
</comment>
<evidence type="ECO:0000313" key="6">
    <source>
        <dbReference type="EMBL" id="GAF25590.1"/>
    </source>
</evidence>
<dbReference type="NCBIfam" id="TIGR00696">
    <property type="entry name" value="wecG_tagA_cpsF"/>
    <property type="match status" value="1"/>
</dbReference>
<dbReference type="GO" id="GO:0047244">
    <property type="term" value="F:N-acetylglucosaminyldiphosphoundecaprenol N-acetyl-beta-D-mannosaminyltransferase activity"/>
    <property type="evidence" value="ECO:0007669"/>
    <property type="project" value="UniProtKB-UniRule"/>
</dbReference>
<keyword evidence="1 5" id="KW-0328">Glycosyltransferase</keyword>
<evidence type="ECO:0000256" key="4">
    <source>
        <dbReference type="ARBA" id="ARBA00023316"/>
    </source>
</evidence>
<dbReference type="EC" id="2.4.1.187" evidence="5"/>
<comment type="function">
    <text evidence="5">Catalyzes the conversion of GlcNAc-PP-undecaprenol into ManNAc-GlcNAc-PP-undecaprenol, the first committed lipid intermediate in the de novo synthesis of teichoic acid.</text>
</comment>
<gene>
    <name evidence="6" type="ORF">MTY_0926</name>
</gene>
<proteinExistence type="inferred from homology"/>
<dbReference type="HAMAP" id="MF_02070">
    <property type="entry name" value="TagA_TarA"/>
    <property type="match status" value="1"/>
</dbReference>
<dbReference type="Proteomes" id="UP000063718">
    <property type="component" value="Unassembled WGS sequence"/>
</dbReference>
<accession>A0A0S6UDV0</accession>
<dbReference type="CDD" id="cd06533">
    <property type="entry name" value="Glyco_transf_WecG_TagA"/>
    <property type="match status" value="1"/>
</dbReference>
<protein>
    <recommendedName>
        <fullName evidence="5">N-acetylglucosaminyldiphosphoundecaprenol N-acetyl-beta-D-mannosaminyltransferase</fullName>
        <ecNumber evidence="5">2.4.1.187</ecNumber>
    </recommendedName>
    <alternativeName>
        <fullName evidence="5">N-acetylmannosaminyltransferase</fullName>
    </alternativeName>
    <alternativeName>
        <fullName evidence="5">UDP-N-acetylmannosamine transferase</fullName>
    </alternativeName>
    <alternativeName>
        <fullName evidence="5">UDP-N-acetylmannosamine:N-acetylglucosaminyl pyrophosphorylundecaprenol N-acetylmannosaminyltransferase</fullName>
    </alternativeName>
</protein>
<dbReference type="AlphaFoldDB" id="A0A0S6UDV0"/>
<reference evidence="6" key="1">
    <citation type="journal article" date="2014" name="Gene">
        <title>Genome-guided analysis of transformation efficiency and carbon dioxide assimilation by Moorella thermoacetica Y72.</title>
        <authorList>
            <person name="Tsukahara K."/>
            <person name="Kita A."/>
            <person name="Nakashimada Y."/>
            <person name="Hoshino T."/>
            <person name="Murakami K."/>
        </authorList>
    </citation>
    <scope>NUCLEOTIDE SEQUENCE [LARGE SCALE GENOMIC DNA]</scope>
    <source>
        <strain evidence="6">Y72</strain>
    </source>
</reference>
<keyword evidence="3 5" id="KW-0777">Teichoic acid biosynthesis</keyword>